<sequence>MTNKTITIKRPFDSHVHLRRGAVLRAVAKYTAERFGRGIIMPNTEPPIDTVEQALEYRKEILSAVSSYASVLQNTSIDTAKFEPLMTFYLTKKLSPKDIEKGASGDVCKIYAVKSYPYGATTNSQWGYRNILEAKDVLREMENVGMPLLLHGEVHLNANDEEEDPYDGEKMFIADVLPRLLDKYPKLKVSLEHMSSAEAIDFMEKNGAVDKLVTTVTPHHLMYDRRQAFSGGYRALLHCKPLVKTREDKERLLAMVKKGLPFVSAGTDTAPHPESKKFSSCCAFGVFNSPVALELYTQVFDELGCLDKLEGFLSVNGPRFFGLEPLTATITLVKEDWQVTEPVVTEEGVKIWSLCHKDHGLGNEVIHWKIKSGS</sequence>
<evidence type="ECO:0000256" key="1">
    <source>
        <dbReference type="ARBA" id="ARBA00002368"/>
    </source>
</evidence>
<evidence type="ECO:0000313" key="8">
    <source>
        <dbReference type="EMBL" id="OGG60846.1"/>
    </source>
</evidence>
<name>A0A1F6DHJ0_9BACT</name>
<dbReference type="GO" id="GO:0006207">
    <property type="term" value="P:'de novo' pyrimidine nucleobase biosynthetic process"/>
    <property type="evidence" value="ECO:0007669"/>
    <property type="project" value="TreeGrafter"/>
</dbReference>
<comment type="similarity">
    <text evidence="6">Belongs to the metallo-dependent hydrolases superfamily. DHOase family. Class II DHOase subfamily.</text>
</comment>
<comment type="catalytic activity">
    <reaction evidence="6">
        <text>(S)-dihydroorotate + H2O = N-carbamoyl-L-aspartate + H(+)</text>
        <dbReference type="Rhea" id="RHEA:24296"/>
        <dbReference type="ChEBI" id="CHEBI:15377"/>
        <dbReference type="ChEBI" id="CHEBI:15378"/>
        <dbReference type="ChEBI" id="CHEBI:30864"/>
        <dbReference type="ChEBI" id="CHEBI:32814"/>
        <dbReference type="EC" id="3.5.2.3"/>
    </reaction>
</comment>
<dbReference type="PANTHER" id="PTHR43137:SF1">
    <property type="entry name" value="DIHYDROOROTASE"/>
    <property type="match status" value="1"/>
</dbReference>
<dbReference type="PROSITE" id="PS00483">
    <property type="entry name" value="DIHYDROOROTASE_2"/>
    <property type="match status" value="1"/>
</dbReference>
<feature type="binding site" evidence="6">
    <location>
        <position position="268"/>
    </location>
    <ligand>
        <name>Zn(2+)</name>
        <dbReference type="ChEBI" id="CHEBI:29105"/>
        <label>1</label>
    </ligand>
</feature>
<comment type="subunit">
    <text evidence="6">Homodimer.</text>
</comment>
<evidence type="ECO:0000256" key="3">
    <source>
        <dbReference type="ARBA" id="ARBA00022801"/>
    </source>
</evidence>
<feature type="binding site" evidence="6">
    <location>
        <position position="151"/>
    </location>
    <ligand>
        <name>substrate</name>
    </ligand>
</feature>
<dbReference type="InterPro" id="IPR004721">
    <property type="entry name" value="DHOdimr"/>
</dbReference>
<dbReference type="GO" id="GO:0005737">
    <property type="term" value="C:cytoplasm"/>
    <property type="evidence" value="ECO:0007669"/>
    <property type="project" value="TreeGrafter"/>
</dbReference>
<feature type="binding site" evidence="6">
    <location>
        <begin position="17"/>
        <end position="19"/>
    </location>
    <ligand>
        <name>substrate</name>
    </ligand>
</feature>
<dbReference type="Proteomes" id="UP000178042">
    <property type="component" value="Unassembled WGS sequence"/>
</dbReference>
<reference evidence="8 9" key="1">
    <citation type="journal article" date="2016" name="Nat. Commun.">
        <title>Thousands of microbial genomes shed light on interconnected biogeochemical processes in an aquifer system.</title>
        <authorList>
            <person name="Anantharaman K."/>
            <person name="Brown C.T."/>
            <person name="Hug L.A."/>
            <person name="Sharon I."/>
            <person name="Castelle C.J."/>
            <person name="Probst A.J."/>
            <person name="Thomas B.C."/>
            <person name="Singh A."/>
            <person name="Wilkins M.J."/>
            <person name="Karaoz U."/>
            <person name="Brodie E.L."/>
            <person name="Williams K.H."/>
            <person name="Hubbard S.S."/>
            <person name="Banfield J.F."/>
        </authorList>
    </citation>
    <scope>NUCLEOTIDE SEQUENCE [LARGE SCALE GENOMIC DNA]</scope>
</reference>
<evidence type="ECO:0000256" key="6">
    <source>
        <dbReference type="HAMAP-Rule" id="MF_00219"/>
    </source>
</evidence>
<keyword evidence="3 6" id="KW-0378">Hydrolase</keyword>
<dbReference type="EC" id="3.5.2.3" evidence="6 7"/>
<keyword evidence="4 6" id="KW-0862">Zinc</keyword>
<evidence type="ECO:0000256" key="4">
    <source>
        <dbReference type="ARBA" id="ARBA00022833"/>
    </source>
</evidence>
<feature type="binding site" evidence="6">
    <location>
        <position position="151"/>
    </location>
    <ligand>
        <name>Zn(2+)</name>
        <dbReference type="ChEBI" id="CHEBI:29105"/>
        <label>2</label>
    </ligand>
</feature>
<keyword evidence="2 6" id="KW-0479">Metal-binding</keyword>
<feature type="binding site" evidence="6">
    <location>
        <position position="15"/>
    </location>
    <ligand>
        <name>Zn(2+)</name>
        <dbReference type="ChEBI" id="CHEBI:29105"/>
        <label>1</label>
    </ligand>
</feature>
<dbReference type="HAMAP" id="MF_00219">
    <property type="entry name" value="PyrC_classII"/>
    <property type="match status" value="1"/>
</dbReference>
<feature type="binding site" description="via carbamate group" evidence="6">
    <location>
        <position position="114"/>
    </location>
    <ligand>
        <name>Zn(2+)</name>
        <dbReference type="ChEBI" id="CHEBI:29105"/>
        <label>2</label>
    </ligand>
</feature>
<proteinExistence type="inferred from homology"/>
<dbReference type="AlphaFoldDB" id="A0A1F6DHJ0"/>
<feature type="binding site" evidence="6">
    <location>
        <position position="43"/>
    </location>
    <ligand>
        <name>substrate</name>
    </ligand>
</feature>
<dbReference type="PROSITE" id="PS00482">
    <property type="entry name" value="DIHYDROOROTASE_1"/>
    <property type="match status" value="1"/>
</dbReference>
<dbReference type="InterPro" id="IPR002195">
    <property type="entry name" value="Dihydroorotase_CS"/>
</dbReference>
<accession>A0A1F6DHJ0</accession>
<gene>
    <name evidence="6" type="primary">pyrC</name>
    <name evidence="8" type="ORF">A3C86_00210</name>
</gene>
<dbReference type="UniPathway" id="UPA00070">
    <property type="reaction ID" value="UER00117"/>
</dbReference>
<keyword evidence="5 6" id="KW-0665">Pyrimidine biosynthesis</keyword>
<dbReference type="Gene3D" id="3.20.20.140">
    <property type="entry name" value="Metal-dependent hydrolases"/>
    <property type="match status" value="1"/>
</dbReference>
<organism evidence="8 9">
    <name type="scientific">Candidatus Kaiserbacteria bacterium RIFCSPHIGHO2_02_FULL_49_16</name>
    <dbReference type="NCBI Taxonomy" id="1798490"/>
    <lineage>
        <taxon>Bacteria</taxon>
        <taxon>Candidatus Kaiseribacteriota</taxon>
    </lineage>
</organism>
<feature type="binding site" evidence="6">
    <location>
        <position position="272"/>
    </location>
    <ligand>
        <name>substrate</name>
    </ligand>
</feature>
<dbReference type="GO" id="GO:0044205">
    <property type="term" value="P:'de novo' UMP biosynthetic process"/>
    <property type="evidence" value="ECO:0007669"/>
    <property type="project" value="UniProtKB-UniRule"/>
</dbReference>
<dbReference type="PANTHER" id="PTHR43137">
    <property type="entry name" value="DIHYDROOROTASE"/>
    <property type="match status" value="1"/>
</dbReference>
<dbReference type="GO" id="GO:0004151">
    <property type="term" value="F:dihydroorotase activity"/>
    <property type="evidence" value="ECO:0007669"/>
    <property type="project" value="UniProtKB-UniRule"/>
</dbReference>
<evidence type="ECO:0000256" key="5">
    <source>
        <dbReference type="ARBA" id="ARBA00022975"/>
    </source>
</evidence>
<comment type="caution">
    <text evidence="8">The sequence shown here is derived from an EMBL/GenBank/DDBJ whole genome shotgun (WGS) entry which is preliminary data.</text>
</comment>
<evidence type="ECO:0000256" key="2">
    <source>
        <dbReference type="ARBA" id="ARBA00022723"/>
    </source>
</evidence>
<dbReference type="GO" id="GO:0008270">
    <property type="term" value="F:zinc ion binding"/>
    <property type="evidence" value="ECO:0007669"/>
    <property type="project" value="UniProtKB-UniRule"/>
</dbReference>
<protein>
    <recommendedName>
        <fullName evidence="6 7">Dihydroorotase</fullName>
        <shortName evidence="6">DHOase</shortName>
        <ecNumber evidence="6 7">3.5.2.3</ecNumber>
    </recommendedName>
</protein>
<dbReference type="PIRSF" id="PIRSF001237">
    <property type="entry name" value="DHOdimr"/>
    <property type="match status" value="1"/>
</dbReference>
<comment type="function">
    <text evidence="1 6">Catalyzes the reversible cyclization of carbamoyl aspartate to dihydroorotate.</text>
</comment>
<evidence type="ECO:0000313" key="9">
    <source>
        <dbReference type="Proteomes" id="UP000178042"/>
    </source>
</evidence>
<feature type="modified residue" description="N6-carboxylysine" evidence="6">
    <location>
        <position position="114"/>
    </location>
</feature>
<comment type="cofactor">
    <cofactor evidence="6">
        <name>Zn(2+)</name>
        <dbReference type="ChEBI" id="CHEBI:29105"/>
    </cofactor>
    <text evidence="6">Binds 2 Zn(2+) ions per subunit.</text>
</comment>
<dbReference type="EMBL" id="MFLD01000007">
    <property type="protein sequence ID" value="OGG60846.1"/>
    <property type="molecule type" value="Genomic_DNA"/>
</dbReference>
<comment type="pathway">
    <text evidence="6">Pyrimidine metabolism; UMP biosynthesis via de novo pathway; (S)-dihydroorotate from bicarbonate: step 3/3.</text>
</comment>
<dbReference type="NCBIfam" id="TIGR00856">
    <property type="entry name" value="pyrC_dimer"/>
    <property type="match status" value="1"/>
</dbReference>
<feature type="active site" evidence="6">
    <location>
        <position position="268"/>
    </location>
</feature>
<feature type="binding site" evidence="6">
    <location>
        <position position="193"/>
    </location>
    <ligand>
        <name>Zn(2+)</name>
        <dbReference type="ChEBI" id="CHEBI:29105"/>
        <label>2</label>
    </ligand>
</feature>
<dbReference type="SUPFAM" id="SSF51556">
    <property type="entry name" value="Metallo-dependent hydrolases"/>
    <property type="match status" value="1"/>
</dbReference>
<feature type="binding site" description="via carbamate group" evidence="6">
    <location>
        <position position="114"/>
    </location>
    <ligand>
        <name>Zn(2+)</name>
        <dbReference type="ChEBI" id="CHEBI:29105"/>
        <label>1</label>
    </ligand>
</feature>
<comment type="caution">
    <text evidence="6">Lacks conserved residue(s) required for the propagation of feature annotation.</text>
</comment>
<evidence type="ECO:0000256" key="7">
    <source>
        <dbReference type="NCBIfam" id="TIGR00856"/>
    </source>
</evidence>
<dbReference type="InterPro" id="IPR032466">
    <property type="entry name" value="Metal_Hydrolase"/>
</dbReference>
<feature type="binding site" evidence="6">
    <location>
        <position position="17"/>
    </location>
    <ligand>
        <name>Zn(2+)</name>
        <dbReference type="ChEBI" id="CHEBI:29105"/>
        <label>1</label>
    </ligand>
</feature>